<dbReference type="InterPro" id="IPR029058">
    <property type="entry name" value="AB_hydrolase_fold"/>
</dbReference>
<evidence type="ECO:0000313" key="4">
    <source>
        <dbReference type="Proteomes" id="UP000799302"/>
    </source>
</evidence>
<protein>
    <submittedName>
        <fullName evidence="3">Putative lipase/esterase</fullName>
    </submittedName>
</protein>
<dbReference type="PANTHER" id="PTHR48081:SF25">
    <property type="entry name" value="PUTATIVE (AFU_ORTHOLOGUE AFUA_3G11560)-RELATED"/>
    <property type="match status" value="1"/>
</dbReference>
<keyword evidence="1" id="KW-0378">Hydrolase</keyword>
<name>A0A6A6UN79_9PEZI</name>
<dbReference type="Pfam" id="PF07859">
    <property type="entry name" value="Abhydrolase_3"/>
    <property type="match status" value="1"/>
</dbReference>
<proteinExistence type="predicted"/>
<dbReference type="GO" id="GO:0016787">
    <property type="term" value="F:hydrolase activity"/>
    <property type="evidence" value="ECO:0007669"/>
    <property type="project" value="UniProtKB-KW"/>
</dbReference>
<sequence>MDQSMMKAALAKVPLALKTAAAHTLGLTETSSKWTLKQEVFVTVLRSFLQGDSPKLSSLQRGTLKDPGIKGKKWVSKYTIPKPSEGENGVREKLFGAIEAMKTGNEEYLKADSIPVEVEWTGYQKDATDKTQELDISEAEKYANMMKDITNDVTVLYLHGGAYYLLDPAFYRDSMQKIAQMTGGRTYSVRYRLAPQNPFPSALMDALTAYLSLLSPPPGAPHAAVPANNIVFAGDSAGGNLSAVLLQLILQLHRMAGPGKIPEIEFGGKMVPVPVPGGTVLISPWCDMTACMDSTKRFLKYDYLVHTCTQFASLPSCSIWPAKPPRLDIYCEGSALCHPLVSPLAAQDWTGAPPTMVITGEEVLADEAASIASLMAKQGVVVEWEQYEAMPHVFGMMFIDENVGKMFFDTWARFCKEVVAGKVGTSKGTYVTAKLLERKALDPAKLLDELGVKHEDVLGLMTRKRDAAMKDFEVYQAKISESGTPSKL</sequence>
<evidence type="ECO:0000313" key="3">
    <source>
        <dbReference type="EMBL" id="KAF2673156.1"/>
    </source>
</evidence>
<gene>
    <name evidence="3" type="ORF">BT63DRAFT_421326</name>
</gene>
<dbReference type="Gene3D" id="3.40.50.1820">
    <property type="entry name" value="alpha/beta hydrolase"/>
    <property type="match status" value="1"/>
</dbReference>
<accession>A0A6A6UN79</accession>
<dbReference type="PANTHER" id="PTHR48081">
    <property type="entry name" value="AB HYDROLASE SUPERFAMILY PROTEIN C4A8.06C"/>
    <property type="match status" value="1"/>
</dbReference>
<organism evidence="3 4">
    <name type="scientific">Microthyrium microscopicum</name>
    <dbReference type="NCBI Taxonomy" id="703497"/>
    <lineage>
        <taxon>Eukaryota</taxon>
        <taxon>Fungi</taxon>
        <taxon>Dikarya</taxon>
        <taxon>Ascomycota</taxon>
        <taxon>Pezizomycotina</taxon>
        <taxon>Dothideomycetes</taxon>
        <taxon>Dothideomycetes incertae sedis</taxon>
        <taxon>Microthyriales</taxon>
        <taxon>Microthyriaceae</taxon>
        <taxon>Microthyrium</taxon>
    </lineage>
</organism>
<evidence type="ECO:0000256" key="1">
    <source>
        <dbReference type="ARBA" id="ARBA00022801"/>
    </source>
</evidence>
<evidence type="ECO:0000259" key="2">
    <source>
        <dbReference type="Pfam" id="PF07859"/>
    </source>
</evidence>
<dbReference type="EMBL" id="MU004231">
    <property type="protein sequence ID" value="KAF2673156.1"/>
    <property type="molecule type" value="Genomic_DNA"/>
</dbReference>
<dbReference type="Proteomes" id="UP000799302">
    <property type="component" value="Unassembled WGS sequence"/>
</dbReference>
<dbReference type="InterPro" id="IPR050300">
    <property type="entry name" value="GDXG_lipolytic_enzyme"/>
</dbReference>
<feature type="domain" description="Alpha/beta hydrolase fold-3" evidence="2">
    <location>
        <begin position="155"/>
        <end position="394"/>
    </location>
</feature>
<dbReference type="OrthoDB" id="5354320at2759"/>
<dbReference type="SUPFAM" id="SSF53474">
    <property type="entry name" value="alpha/beta-Hydrolases"/>
    <property type="match status" value="1"/>
</dbReference>
<dbReference type="AlphaFoldDB" id="A0A6A6UN79"/>
<keyword evidence="4" id="KW-1185">Reference proteome</keyword>
<reference evidence="3" key="1">
    <citation type="journal article" date="2020" name="Stud. Mycol.">
        <title>101 Dothideomycetes genomes: a test case for predicting lifestyles and emergence of pathogens.</title>
        <authorList>
            <person name="Haridas S."/>
            <person name="Albert R."/>
            <person name="Binder M."/>
            <person name="Bloem J."/>
            <person name="Labutti K."/>
            <person name="Salamov A."/>
            <person name="Andreopoulos B."/>
            <person name="Baker S."/>
            <person name="Barry K."/>
            <person name="Bills G."/>
            <person name="Bluhm B."/>
            <person name="Cannon C."/>
            <person name="Castanera R."/>
            <person name="Culley D."/>
            <person name="Daum C."/>
            <person name="Ezra D."/>
            <person name="Gonzalez J."/>
            <person name="Henrissat B."/>
            <person name="Kuo A."/>
            <person name="Liang C."/>
            <person name="Lipzen A."/>
            <person name="Lutzoni F."/>
            <person name="Magnuson J."/>
            <person name="Mondo S."/>
            <person name="Nolan M."/>
            <person name="Ohm R."/>
            <person name="Pangilinan J."/>
            <person name="Park H.-J."/>
            <person name="Ramirez L."/>
            <person name="Alfaro M."/>
            <person name="Sun H."/>
            <person name="Tritt A."/>
            <person name="Yoshinaga Y."/>
            <person name="Zwiers L.-H."/>
            <person name="Turgeon B."/>
            <person name="Goodwin S."/>
            <person name="Spatafora J."/>
            <person name="Crous P."/>
            <person name="Grigoriev I."/>
        </authorList>
    </citation>
    <scope>NUCLEOTIDE SEQUENCE</scope>
    <source>
        <strain evidence="3">CBS 115976</strain>
    </source>
</reference>
<dbReference type="InterPro" id="IPR013094">
    <property type="entry name" value="AB_hydrolase_3"/>
</dbReference>